<dbReference type="AlphaFoldDB" id="A0A2P2PZJ5"/>
<protein>
    <submittedName>
        <fullName evidence="2">Uncharacterized protein</fullName>
    </submittedName>
</protein>
<reference evidence="2" key="1">
    <citation type="submission" date="2018-02" db="EMBL/GenBank/DDBJ databases">
        <title>Rhizophora mucronata_Transcriptome.</title>
        <authorList>
            <person name="Meera S.P."/>
            <person name="Sreeshan A."/>
            <person name="Augustine A."/>
        </authorList>
    </citation>
    <scope>NUCLEOTIDE SEQUENCE</scope>
    <source>
        <tissue evidence="2">Leaf</tissue>
    </source>
</reference>
<dbReference type="EMBL" id="GGEC01079660">
    <property type="protein sequence ID" value="MBX60144.1"/>
    <property type="molecule type" value="Transcribed_RNA"/>
</dbReference>
<sequence>MVSRRTFTQVDRNRGLALTRKTSQKKTRTSTRS</sequence>
<organism evidence="2">
    <name type="scientific">Rhizophora mucronata</name>
    <name type="common">Asiatic mangrove</name>
    <dbReference type="NCBI Taxonomy" id="61149"/>
    <lineage>
        <taxon>Eukaryota</taxon>
        <taxon>Viridiplantae</taxon>
        <taxon>Streptophyta</taxon>
        <taxon>Embryophyta</taxon>
        <taxon>Tracheophyta</taxon>
        <taxon>Spermatophyta</taxon>
        <taxon>Magnoliopsida</taxon>
        <taxon>eudicotyledons</taxon>
        <taxon>Gunneridae</taxon>
        <taxon>Pentapetalae</taxon>
        <taxon>rosids</taxon>
        <taxon>fabids</taxon>
        <taxon>Malpighiales</taxon>
        <taxon>Rhizophoraceae</taxon>
        <taxon>Rhizophora</taxon>
    </lineage>
</organism>
<feature type="region of interest" description="Disordered" evidence="1">
    <location>
        <begin position="1"/>
        <end position="33"/>
    </location>
</feature>
<feature type="compositionally biased region" description="Basic residues" evidence="1">
    <location>
        <begin position="22"/>
        <end position="33"/>
    </location>
</feature>
<feature type="compositionally biased region" description="Polar residues" evidence="1">
    <location>
        <begin position="1"/>
        <end position="10"/>
    </location>
</feature>
<evidence type="ECO:0000256" key="1">
    <source>
        <dbReference type="SAM" id="MobiDB-lite"/>
    </source>
</evidence>
<proteinExistence type="predicted"/>
<accession>A0A2P2PZJ5</accession>
<name>A0A2P2PZJ5_RHIMU</name>
<evidence type="ECO:0000313" key="2">
    <source>
        <dbReference type="EMBL" id="MBX60144.1"/>
    </source>
</evidence>